<dbReference type="InterPro" id="IPR000467">
    <property type="entry name" value="G_patch_dom"/>
</dbReference>
<evidence type="ECO:0000313" key="3">
    <source>
        <dbReference type="EMBL" id="GAN02196.1"/>
    </source>
</evidence>
<feature type="region of interest" description="Disordered" evidence="1">
    <location>
        <begin position="663"/>
        <end position="982"/>
    </location>
</feature>
<feature type="region of interest" description="Disordered" evidence="1">
    <location>
        <begin position="181"/>
        <end position="211"/>
    </location>
</feature>
<proteinExistence type="predicted"/>
<dbReference type="PANTHER" id="PTHR13384">
    <property type="entry name" value="G PATCH DOMAIN-CONTAINING PROTEIN 1"/>
    <property type="match status" value="1"/>
</dbReference>
<feature type="compositionally biased region" description="Basic and acidic residues" evidence="1">
    <location>
        <begin position="956"/>
        <end position="971"/>
    </location>
</feature>
<sequence>MSKGGNAAATEDFVVFGTAFPQTTEKDRRAGRTDAGQFVPTWKQEARDEQGRRRFHGAFTGGFSAGYFNTVGSKEGWTPTNYVSSRNARNERKEARPEDYMDEEDLEAMAGARKLVATEEFDILGGTERELAARRKQQQEEEARGGGLDFLGSSLINMFGPPKDSVGVRLLRKMGWRPGQGIGPRIKRRIDDDEEDDDDDDDTLNNMTFAPRDTPIENFQAKRDTYGLGFDLSTSVPEVAEMKRLRELARQKEMSGQEIDKKNRSSFGVFDSAGRKVEAFGLGALEDDDDEEDVYRTDTANYHTALYDDDGGLTRDQVKMQSVKRKREQMEEEEKSKHMLTCSDGRPPLKGFHVSDKPQQIGRWHAPPKVPTDFTGQHVVKEDQDNQTEAPKISQESLFSFEERGNALGEKPIEQRSVFDYMPKHSKDKLDQAVSYFIDIGKDKSQLSEFPAIPKDVAKLALQGFMPFGDNPKKQARYRSYLENQAGMLTEDGEPKTVLPIPEGLTYEMGMKELDEFTKAARIFRPISAMMSGRFTSASETSKNIEVVNFEGGLKTEEQYRKEKEQRIKEQPKPEKKQLSQEAEAAAMKMFGGLTRTVKPFYPNRLVCKRFNVKDPHPNHDHTADKAAGRTQGGNKDALSKESMDTILNERLPLQQTFTSVSEMTTSLAQPDDDPMMKAVVPKPSQRSEDSTAPTTGIDTTKTKDTGEEDEGPPLDYERPSMDIFKAIFDDSDSEEEDQEEGGLKTGETETRENIAVVSSTAALDQDDFIGPPMPPKPATADITLAAASTSTSTLPQKDEPFRPMFKRASERKDPSASSLLPQVISEQVVVQPFKPRSSRQKRRQIDVSDDEEEKQQERDRHKKRQRSRSRSTSPSLDHSRRDRKSSSKKSKESKSSSRRSRSRNDERSSSSRRRGDSKKRKSDKEDRHRSSSRHHRHHKSSRHKQREEDDLEAFWVEKESHVVQESDKPAKGGRMSAADMW</sequence>
<protein>
    <submittedName>
        <fullName evidence="3">G-patch domain</fullName>
    </submittedName>
</protein>
<dbReference type="AlphaFoldDB" id="A0A0C9M1D6"/>
<keyword evidence="4" id="KW-1185">Reference proteome</keyword>
<dbReference type="EMBL" id="DF836307">
    <property type="protein sequence ID" value="GAN02196.1"/>
    <property type="molecule type" value="Genomic_DNA"/>
</dbReference>
<feature type="region of interest" description="Disordered" evidence="1">
    <location>
        <begin position="561"/>
        <end position="583"/>
    </location>
</feature>
<organism evidence="3">
    <name type="scientific">Mucor ambiguus</name>
    <dbReference type="NCBI Taxonomy" id="91626"/>
    <lineage>
        <taxon>Eukaryota</taxon>
        <taxon>Fungi</taxon>
        <taxon>Fungi incertae sedis</taxon>
        <taxon>Mucoromycota</taxon>
        <taxon>Mucoromycotina</taxon>
        <taxon>Mucoromycetes</taxon>
        <taxon>Mucorales</taxon>
        <taxon>Mucorineae</taxon>
        <taxon>Mucoraceae</taxon>
        <taxon>Mucor</taxon>
    </lineage>
</organism>
<dbReference type="GO" id="GO:0005634">
    <property type="term" value="C:nucleus"/>
    <property type="evidence" value="ECO:0007669"/>
    <property type="project" value="TreeGrafter"/>
</dbReference>
<accession>A0A0C9M1D6</accession>
<feature type="compositionally biased region" description="Basic residues" evidence="1">
    <location>
        <begin position="861"/>
        <end position="870"/>
    </location>
</feature>
<feature type="compositionally biased region" description="Low complexity" evidence="1">
    <location>
        <begin position="779"/>
        <end position="794"/>
    </location>
</feature>
<feature type="compositionally biased region" description="Acidic residues" evidence="1">
    <location>
        <begin position="192"/>
        <end position="203"/>
    </location>
</feature>
<dbReference type="GO" id="GO:0003723">
    <property type="term" value="F:RNA binding"/>
    <property type="evidence" value="ECO:0007669"/>
    <property type="project" value="TreeGrafter"/>
</dbReference>
<reference evidence="3" key="1">
    <citation type="submission" date="2014-09" db="EMBL/GenBank/DDBJ databases">
        <title>Draft genome sequence of an oleaginous Mucoromycotina fungus Mucor ambiguus NBRC6742.</title>
        <authorList>
            <person name="Takeda I."/>
            <person name="Yamane N."/>
            <person name="Morita T."/>
            <person name="Tamano K."/>
            <person name="Machida M."/>
            <person name="Baker S."/>
            <person name="Koike H."/>
        </authorList>
    </citation>
    <scope>NUCLEOTIDE SEQUENCE</scope>
    <source>
        <strain evidence="3">NBRC 6742</strain>
    </source>
</reference>
<dbReference type="Pfam" id="PF01585">
    <property type="entry name" value="G-patch"/>
    <property type="match status" value="1"/>
</dbReference>
<feature type="domain" description="G-patch" evidence="2">
    <location>
        <begin position="163"/>
        <end position="183"/>
    </location>
</feature>
<gene>
    <name evidence="3" type="ORF">MAM1_0018d01637</name>
</gene>
<dbReference type="PANTHER" id="PTHR13384:SF19">
    <property type="entry name" value="G PATCH DOMAIN-CONTAINING PROTEIN 1"/>
    <property type="match status" value="1"/>
</dbReference>
<name>A0A0C9M1D6_9FUNG</name>
<feature type="region of interest" description="Disordered" evidence="1">
    <location>
        <begin position="612"/>
        <end position="639"/>
    </location>
</feature>
<dbReference type="Pfam" id="PF07713">
    <property type="entry name" value="DUF1604"/>
    <property type="match status" value="1"/>
</dbReference>
<evidence type="ECO:0000259" key="2">
    <source>
        <dbReference type="PROSITE" id="PS50174"/>
    </source>
</evidence>
<dbReference type="PROSITE" id="PS50174">
    <property type="entry name" value="G_PATCH"/>
    <property type="match status" value="1"/>
</dbReference>
<feature type="compositionally biased region" description="Basic and acidic residues" evidence="1">
    <location>
        <begin position="612"/>
        <end position="628"/>
    </location>
</feature>
<feature type="compositionally biased region" description="Basic residues" evidence="1">
    <location>
        <begin position="911"/>
        <end position="922"/>
    </location>
</feature>
<dbReference type="Proteomes" id="UP000053815">
    <property type="component" value="Unassembled WGS sequence"/>
</dbReference>
<feature type="compositionally biased region" description="Basic and acidic residues" evidence="1">
    <location>
        <begin position="561"/>
        <end position="579"/>
    </location>
</feature>
<feature type="compositionally biased region" description="Acidic residues" evidence="1">
    <location>
        <begin position="730"/>
        <end position="741"/>
    </location>
</feature>
<feature type="compositionally biased region" description="Basic and acidic residues" evidence="1">
    <location>
        <begin position="797"/>
        <end position="815"/>
    </location>
</feature>
<dbReference type="OrthoDB" id="20507at2759"/>
<dbReference type="GO" id="GO:0006397">
    <property type="term" value="P:mRNA processing"/>
    <property type="evidence" value="ECO:0007669"/>
    <property type="project" value="InterPro"/>
</dbReference>
<evidence type="ECO:0000256" key="1">
    <source>
        <dbReference type="SAM" id="MobiDB-lite"/>
    </source>
</evidence>
<dbReference type="Pfam" id="PF26093">
    <property type="entry name" value="HTH_TGH"/>
    <property type="match status" value="1"/>
</dbReference>
<feature type="region of interest" description="Disordered" evidence="1">
    <location>
        <begin position="327"/>
        <end position="348"/>
    </location>
</feature>
<dbReference type="STRING" id="91626.A0A0C9M1D6"/>
<feature type="region of interest" description="Disordered" evidence="1">
    <location>
        <begin position="1"/>
        <end position="38"/>
    </location>
</feature>
<feature type="compositionally biased region" description="Basic residues" evidence="1">
    <location>
        <begin position="931"/>
        <end position="945"/>
    </location>
</feature>
<dbReference type="InterPro" id="IPR011666">
    <property type="entry name" value="DUF1604"/>
</dbReference>
<evidence type="ECO:0000313" key="4">
    <source>
        <dbReference type="Proteomes" id="UP000053815"/>
    </source>
</evidence>